<dbReference type="Proteomes" id="UP000714275">
    <property type="component" value="Unassembled WGS sequence"/>
</dbReference>
<feature type="domain" description="DUF6699" evidence="2">
    <location>
        <begin position="94"/>
        <end position="222"/>
    </location>
</feature>
<organism evidence="3 4">
    <name type="scientific">Suillus placidus</name>
    <dbReference type="NCBI Taxonomy" id="48579"/>
    <lineage>
        <taxon>Eukaryota</taxon>
        <taxon>Fungi</taxon>
        <taxon>Dikarya</taxon>
        <taxon>Basidiomycota</taxon>
        <taxon>Agaricomycotina</taxon>
        <taxon>Agaricomycetes</taxon>
        <taxon>Agaricomycetidae</taxon>
        <taxon>Boletales</taxon>
        <taxon>Suillineae</taxon>
        <taxon>Suillaceae</taxon>
        <taxon>Suillus</taxon>
    </lineage>
</organism>
<dbReference type="EMBL" id="JABBWD010000033">
    <property type="protein sequence ID" value="KAG1775523.1"/>
    <property type="molecule type" value="Genomic_DNA"/>
</dbReference>
<evidence type="ECO:0000259" key="2">
    <source>
        <dbReference type="Pfam" id="PF20415"/>
    </source>
</evidence>
<name>A0A9P6ZRP0_9AGAM</name>
<comment type="caution">
    <text evidence="3">The sequence shown here is derived from an EMBL/GenBank/DDBJ whole genome shotgun (WGS) entry which is preliminary data.</text>
</comment>
<proteinExistence type="predicted"/>
<evidence type="ECO:0000313" key="3">
    <source>
        <dbReference type="EMBL" id="KAG1775523.1"/>
    </source>
</evidence>
<dbReference type="OrthoDB" id="3265169at2759"/>
<protein>
    <recommendedName>
        <fullName evidence="2">DUF6699 domain-containing protein</fullName>
    </recommendedName>
</protein>
<sequence>MDYRIGFPASSFHHRSWAVHSAQSGSTSQAFQGPWSALPASSPSPIPNTPVLHPVSLPHPNAASHQSPMSYQHSSTSHSSFIVLHSLLSYGPNLKFNVTRDLAHVQLRPGCPPAMLQELAVQPPVSHMIITVTVPELPAWTIEVVNPRGVTVNNVLVMIRETLNRSVASHEMQRSSRAVNAAIDSFRARSRAEPHEHAQGVKRVDFLSPKVFFTGLSRARDGSDSWEIHLAQNV</sequence>
<evidence type="ECO:0000256" key="1">
    <source>
        <dbReference type="SAM" id="MobiDB-lite"/>
    </source>
</evidence>
<gene>
    <name evidence="3" type="ORF">EV702DRAFT_433166</name>
</gene>
<dbReference type="InterPro" id="IPR046522">
    <property type="entry name" value="DUF6699"/>
</dbReference>
<evidence type="ECO:0000313" key="4">
    <source>
        <dbReference type="Proteomes" id="UP000714275"/>
    </source>
</evidence>
<reference evidence="3" key="1">
    <citation type="journal article" date="2020" name="New Phytol.">
        <title>Comparative genomics reveals dynamic genome evolution in host specialist ectomycorrhizal fungi.</title>
        <authorList>
            <person name="Lofgren L.A."/>
            <person name="Nguyen N.H."/>
            <person name="Vilgalys R."/>
            <person name="Ruytinx J."/>
            <person name="Liao H.L."/>
            <person name="Branco S."/>
            <person name="Kuo A."/>
            <person name="LaButti K."/>
            <person name="Lipzen A."/>
            <person name="Andreopoulos W."/>
            <person name="Pangilinan J."/>
            <person name="Riley R."/>
            <person name="Hundley H."/>
            <person name="Na H."/>
            <person name="Barry K."/>
            <person name="Grigoriev I.V."/>
            <person name="Stajich J.E."/>
            <person name="Kennedy P.G."/>
        </authorList>
    </citation>
    <scope>NUCLEOTIDE SEQUENCE</scope>
    <source>
        <strain evidence="3">DOB743</strain>
    </source>
</reference>
<dbReference type="AlphaFoldDB" id="A0A9P6ZRP0"/>
<feature type="region of interest" description="Disordered" evidence="1">
    <location>
        <begin position="48"/>
        <end position="70"/>
    </location>
</feature>
<keyword evidence="4" id="KW-1185">Reference proteome</keyword>
<dbReference type="Pfam" id="PF20415">
    <property type="entry name" value="DUF6699"/>
    <property type="match status" value="1"/>
</dbReference>
<accession>A0A9P6ZRP0</accession>